<dbReference type="AlphaFoldDB" id="A0A811U3Y4"/>
<name>A0A811U3Y4_CERCA</name>
<accession>A0A811U3Y4</accession>
<dbReference type="Proteomes" id="UP000606786">
    <property type="component" value="Unassembled WGS sequence"/>
</dbReference>
<organism evidence="1 2">
    <name type="scientific">Ceratitis capitata</name>
    <name type="common">Mediterranean fruit fly</name>
    <name type="synonym">Tephritis capitata</name>
    <dbReference type="NCBI Taxonomy" id="7213"/>
    <lineage>
        <taxon>Eukaryota</taxon>
        <taxon>Metazoa</taxon>
        <taxon>Ecdysozoa</taxon>
        <taxon>Arthropoda</taxon>
        <taxon>Hexapoda</taxon>
        <taxon>Insecta</taxon>
        <taxon>Pterygota</taxon>
        <taxon>Neoptera</taxon>
        <taxon>Endopterygota</taxon>
        <taxon>Diptera</taxon>
        <taxon>Brachycera</taxon>
        <taxon>Muscomorpha</taxon>
        <taxon>Tephritoidea</taxon>
        <taxon>Tephritidae</taxon>
        <taxon>Ceratitis</taxon>
        <taxon>Ceratitis</taxon>
    </lineage>
</organism>
<comment type="caution">
    <text evidence="1">The sequence shown here is derived from an EMBL/GenBank/DDBJ whole genome shotgun (WGS) entry which is preliminary data.</text>
</comment>
<protein>
    <submittedName>
        <fullName evidence="1">(Mediterranean fruit fly) hypothetical protein</fullName>
    </submittedName>
</protein>
<dbReference type="EMBL" id="CAJHJT010000001">
    <property type="protein sequence ID" value="CAD6993391.1"/>
    <property type="molecule type" value="Genomic_DNA"/>
</dbReference>
<evidence type="ECO:0000313" key="2">
    <source>
        <dbReference type="Proteomes" id="UP000606786"/>
    </source>
</evidence>
<reference evidence="1" key="1">
    <citation type="submission" date="2020-11" db="EMBL/GenBank/DDBJ databases">
        <authorList>
            <person name="Whitehead M."/>
        </authorList>
    </citation>
    <scope>NUCLEOTIDE SEQUENCE</scope>
    <source>
        <strain evidence="1">EGII</strain>
    </source>
</reference>
<proteinExistence type="predicted"/>
<sequence>MHVKRQVVGDLQKTLLGQTLATATRTRVRMRNALQRAFRQISAFSLSFVCK</sequence>
<evidence type="ECO:0000313" key="1">
    <source>
        <dbReference type="EMBL" id="CAD6993391.1"/>
    </source>
</evidence>
<keyword evidence="2" id="KW-1185">Reference proteome</keyword>
<gene>
    <name evidence="1" type="ORF">CCAP1982_LOCUS2207</name>
</gene>
<feature type="non-terminal residue" evidence="1">
    <location>
        <position position="51"/>
    </location>
</feature>